<dbReference type="EMBL" id="JAZDUA010000124">
    <property type="protein sequence ID" value="KAK7867235.1"/>
    <property type="molecule type" value="Genomic_DNA"/>
</dbReference>
<feature type="transmembrane region" description="Helical" evidence="9">
    <location>
        <begin position="178"/>
        <end position="197"/>
    </location>
</feature>
<keyword evidence="7 9" id="KW-0333">Golgi apparatus</keyword>
<sequence>MNYNASSGARHPAQKPSGRKKKHVGDPSTLGTYTPLPYNPYAVPPVYDEHSAGPPPPYGYSPQDYPQQAPLYGQPQGNYGQTPQGFSIPSQLLNEPVVTNMAMQYGQALVGSGKQMVDRELGKYIPVSRLKYYFAVDTTYVTKKLGLLLFPFTHSDWSVKYEQNEPVQPRFEINAPDLYIPLMAYLTYILLAGLILGSQSRFSPEVLGIHASSALAWLVLEVVVELVTLYIINIESSLKTLDLVAFGGYKYVGIIVAVLLSLVFQRTGYYLGILYFGAALAFYLIRTLRIQVLPEGAAQHDPYGNNVSSGSKRRLYFLLFVAVIQPILMWWLSAHLISVPSA</sequence>
<dbReference type="GO" id="GO:0000139">
    <property type="term" value="C:Golgi membrane"/>
    <property type="evidence" value="ECO:0007669"/>
    <property type="project" value="UniProtKB-SubCell"/>
</dbReference>
<feature type="region of interest" description="Disordered" evidence="10">
    <location>
        <begin position="1"/>
        <end position="86"/>
    </location>
</feature>
<keyword evidence="4 9" id="KW-0256">Endoplasmic reticulum</keyword>
<evidence type="ECO:0000256" key="1">
    <source>
        <dbReference type="ARBA" id="ARBA00009727"/>
    </source>
</evidence>
<comment type="similarity">
    <text evidence="1 9">Belongs to the YIF1 family.</text>
</comment>
<comment type="function">
    <text evidence="9">Has a role in transport between endoplasmic reticulum and Golgi.</text>
</comment>
<evidence type="ECO:0000256" key="8">
    <source>
        <dbReference type="ARBA" id="ARBA00023136"/>
    </source>
</evidence>
<feature type="compositionally biased region" description="Polar residues" evidence="10">
    <location>
        <begin position="75"/>
        <end position="86"/>
    </location>
</feature>
<keyword evidence="12" id="KW-1185">Reference proteome</keyword>
<evidence type="ECO:0000313" key="12">
    <source>
        <dbReference type="Proteomes" id="UP001378592"/>
    </source>
</evidence>
<dbReference type="PANTHER" id="PTHR14083">
    <property type="entry name" value="YIP1 INTERACTING FACTOR HOMOLOG YIF1 PROTEIN"/>
    <property type="match status" value="1"/>
</dbReference>
<evidence type="ECO:0000256" key="6">
    <source>
        <dbReference type="ARBA" id="ARBA00022989"/>
    </source>
</evidence>
<feature type="transmembrane region" description="Helical" evidence="9">
    <location>
        <begin position="269"/>
        <end position="285"/>
    </location>
</feature>
<evidence type="ECO:0000256" key="4">
    <source>
        <dbReference type="ARBA" id="ARBA00022824"/>
    </source>
</evidence>
<evidence type="ECO:0000256" key="10">
    <source>
        <dbReference type="SAM" id="MobiDB-lite"/>
    </source>
</evidence>
<evidence type="ECO:0000256" key="2">
    <source>
        <dbReference type="ARBA" id="ARBA00022448"/>
    </source>
</evidence>
<feature type="transmembrane region" description="Helical" evidence="9">
    <location>
        <begin position="209"/>
        <end position="231"/>
    </location>
</feature>
<evidence type="ECO:0000256" key="3">
    <source>
        <dbReference type="ARBA" id="ARBA00022692"/>
    </source>
</evidence>
<evidence type="ECO:0000256" key="5">
    <source>
        <dbReference type="ARBA" id="ARBA00022927"/>
    </source>
</evidence>
<dbReference type="InterPro" id="IPR005578">
    <property type="entry name" value="Yif1_fam"/>
</dbReference>
<dbReference type="Proteomes" id="UP001378592">
    <property type="component" value="Unassembled WGS sequence"/>
</dbReference>
<dbReference type="GO" id="GO:0015031">
    <property type="term" value="P:protein transport"/>
    <property type="evidence" value="ECO:0007669"/>
    <property type="project" value="UniProtKB-KW"/>
</dbReference>
<dbReference type="AlphaFoldDB" id="A0AAN9VLN3"/>
<organism evidence="11 12">
    <name type="scientific">Gryllus longicercus</name>
    <dbReference type="NCBI Taxonomy" id="2509291"/>
    <lineage>
        <taxon>Eukaryota</taxon>
        <taxon>Metazoa</taxon>
        <taxon>Ecdysozoa</taxon>
        <taxon>Arthropoda</taxon>
        <taxon>Hexapoda</taxon>
        <taxon>Insecta</taxon>
        <taxon>Pterygota</taxon>
        <taxon>Neoptera</taxon>
        <taxon>Polyneoptera</taxon>
        <taxon>Orthoptera</taxon>
        <taxon>Ensifera</taxon>
        <taxon>Gryllidea</taxon>
        <taxon>Grylloidea</taxon>
        <taxon>Gryllidae</taxon>
        <taxon>Gryllinae</taxon>
        <taxon>Gryllus</taxon>
    </lineage>
</organism>
<dbReference type="GO" id="GO:0005789">
    <property type="term" value="C:endoplasmic reticulum membrane"/>
    <property type="evidence" value="ECO:0007669"/>
    <property type="project" value="UniProtKB-SubCell"/>
</dbReference>
<dbReference type="GO" id="GO:0006888">
    <property type="term" value="P:endoplasmic reticulum to Golgi vesicle-mediated transport"/>
    <property type="evidence" value="ECO:0007669"/>
    <property type="project" value="UniProtKB-UniRule"/>
</dbReference>
<reference evidence="11 12" key="1">
    <citation type="submission" date="2024-03" db="EMBL/GenBank/DDBJ databases">
        <title>The genome assembly and annotation of the cricket Gryllus longicercus Weissman &amp; Gray.</title>
        <authorList>
            <person name="Szrajer S."/>
            <person name="Gray D."/>
            <person name="Ylla G."/>
        </authorList>
    </citation>
    <scope>NUCLEOTIDE SEQUENCE [LARGE SCALE GENOMIC DNA]</scope>
    <source>
        <strain evidence="11">DAG 2021-001</strain>
        <tissue evidence="11">Whole body minus gut</tissue>
    </source>
</reference>
<keyword evidence="8 9" id="KW-0472">Membrane</keyword>
<protein>
    <recommendedName>
        <fullName evidence="9">Protein YIF1</fullName>
    </recommendedName>
</protein>
<keyword evidence="3 9" id="KW-0812">Transmembrane</keyword>
<feature type="transmembrane region" description="Helical" evidence="9">
    <location>
        <begin position="243"/>
        <end position="263"/>
    </location>
</feature>
<accession>A0AAN9VLN3</accession>
<comment type="caution">
    <text evidence="11">The sequence shown here is derived from an EMBL/GenBank/DDBJ whole genome shotgun (WGS) entry which is preliminary data.</text>
</comment>
<evidence type="ECO:0000256" key="7">
    <source>
        <dbReference type="ARBA" id="ARBA00023034"/>
    </source>
</evidence>
<name>A0AAN9VLN3_9ORTH</name>
<keyword evidence="2 9" id="KW-0813">Transport</keyword>
<feature type="transmembrane region" description="Helical" evidence="9">
    <location>
        <begin position="315"/>
        <end position="333"/>
    </location>
</feature>
<comment type="subcellular location">
    <subcellularLocation>
        <location evidence="9">Endoplasmic reticulum membrane</location>
        <topology evidence="9">Multi-pass membrane protein</topology>
    </subcellularLocation>
    <subcellularLocation>
        <location evidence="9">Golgi apparatus membrane</location>
        <topology evidence="9">Multi-pass membrane protein</topology>
    </subcellularLocation>
</comment>
<keyword evidence="5 9" id="KW-0653">Protein transport</keyword>
<dbReference type="PANTHER" id="PTHR14083:SF0">
    <property type="entry name" value="YIP1D-INTERACTING FACTOR 1, ISOFORM C"/>
    <property type="match status" value="1"/>
</dbReference>
<dbReference type="GO" id="GO:0005793">
    <property type="term" value="C:endoplasmic reticulum-Golgi intermediate compartment"/>
    <property type="evidence" value="ECO:0007669"/>
    <property type="project" value="UniProtKB-UniRule"/>
</dbReference>
<gene>
    <name evidence="11" type="ORF">R5R35_000230</name>
</gene>
<dbReference type="GO" id="GO:0030134">
    <property type="term" value="C:COPII-coated ER to Golgi transport vesicle"/>
    <property type="evidence" value="ECO:0007669"/>
    <property type="project" value="TreeGrafter"/>
</dbReference>
<dbReference type="Pfam" id="PF03878">
    <property type="entry name" value="YIF1"/>
    <property type="match status" value="1"/>
</dbReference>
<evidence type="ECO:0000313" key="11">
    <source>
        <dbReference type="EMBL" id="KAK7867235.1"/>
    </source>
</evidence>
<keyword evidence="6 9" id="KW-1133">Transmembrane helix</keyword>
<proteinExistence type="inferred from homology"/>
<evidence type="ECO:0000256" key="9">
    <source>
        <dbReference type="RuleBase" id="RU368073"/>
    </source>
</evidence>